<keyword evidence="7" id="KW-0539">Nucleus</keyword>
<dbReference type="GO" id="GO:0045944">
    <property type="term" value="P:positive regulation of transcription by RNA polymerase II"/>
    <property type="evidence" value="ECO:0007669"/>
    <property type="project" value="TreeGrafter"/>
</dbReference>
<keyword evidence="4" id="KW-0805">Transcription regulation</keyword>
<evidence type="ECO:0000256" key="3">
    <source>
        <dbReference type="ARBA" id="ARBA00022833"/>
    </source>
</evidence>
<evidence type="ECO:0000256" key="7">
    <source>
        <dbReference type="ARBA" id="ARBA00023242"/>
    </source>
</evidence>
<keyword evidence="3" id="KW-0862">Zinc</keyword>
<dbReference type="InterPro" id="IPR007219">
    <property type="entry name" value="XnlR_reg_dom"/>
</dbReference>
<evidence type="ECO:0000313" key="12">
    <source>
        <dbReference type="Proteomes" id="UP000092321"/>
    </source>
</evidence>
<dbReference type="EMBL" id="LXPE01000011">
    <property type="protein sequence ID" value="OBA27087.1"/>
    <property type="molecule type" value="Genomic_DNA"/>
</dbReference>
<dbReference type="Pfam" id="PF04082">
    <property type="entry name" value="Fungal_trans"/>
    <property type="match status" value="1"/>
</dbReference>
<dbReference type="PANTHER" id="PTHR47782:SF1">
    <property type="entry name" value="PYRIMIDINE PATHWAY REGULATORY PROTEIN 1"/>
    <property type="match status" value="1"/>
</dbReference>
<dbReference type="GO" id="GO:0043565">
    <property type="term" value="F:sequence-specific DNA binding"/>
    <property type="evidence" value="ECO:0007669"/>
    <property type="project" value="TreeGrafter"/>
</dbReference>
<dbReference type="SUPFAM" id="SSF57959">
    <property type="entry name" value="Leucine zipper domain"/>
    <property type="match status" value="1"/>
</dbReference>
<keyword evidence="9" id="KW-0812">Transmembrane</keyword>
<dbReference type="InterPro" id="IPR046347">
    <property type="entry name" value="bZIP_sf"/>
</dbReference>
<feature type="region of interest" description="Disordered" evidence="8">
    <location>
        <begin position="694"/>
        <end position="721"/>
    </location>
</feature>
<evidence type="ECO:0000256" key="6">
    <source>
        <dbReference type="ARBA" id="ARBA00023163"/>
    </source>
</evidence>
<dbReference type="InterPro" id="IPR052202">
    <property type="entry name" value="Yeast_MetPath_Reg"/>
</dbReference>
<evidence type="ECO:0000259" key="10">
    <source>
        <dbReference type="SMART" id="SM00906"/>
    </source>
</evidence>
<dbReference type="GO" id="GO:0006351">
    <property type="term" value="P:DNA-templated transcription"/>
    <property type="evidence" value="ECO:0007669"/>
    <property type="project" value="InterPro"/>
</dbReference>
<accession>A0A1B7TEC5</accession>
<comment type="caution">
    <text evidence="11">The sequence shown here is derived from an EMBL/GenBank/DDBJ whole genome shotgun (WGS) entry which is preliminary data.</text>
</comment>
<name>A0A1B7TEC5_9ASCO</name>
<dbReference type="GO" id="GO:0008270">
    <property type="term" value="F:zinc ion binding"/>
    <property type="evidence" value="ECO:0007669"/>
    <property type="project" value="InterPro"/>
</dbReference>
<evidence type="ECO:0000256" key="4">
    <source>
        <dbReference type="ARBA" id="ARBA00023015"/>
    </source>
</evidence>
<proteinExistence type="predicted"/>
<sequence>LCPSTQREVPRSYLLYLEDLLYVYSKKLRELGVDCDELKSNFPTTSMDPCVNVDIYRERFNEENKLFNNENRYIRRVSQLGFGSGELSNDLKTNLKRSFSSINDVNLLPSNITPVISNIRSRVNTDEKPNGNEIKTYLGDSSGVPFAKLMLTAINFQNDSENTDFDEDETVKGNLLANTKDDIIKSVEIPIVEDNVNSLYLPSFDEAEKLITAYFNKMNPQYPILEFSMFYNLYFKPLYGTDKKLKKYQKMKKQAADTQNNSKKFKDLEKENSLFESNIELPNIYKKALFFTNLVMSLGSCSEVLLNGTLHCITLKKRAMKWMKIFRKLESLSGLLLLSSFSMCIPSIPTVWYSIGIPLRLVIDLGLHNEKYNNELLSLVLTSETPQLVNELKNNIDFVIDFRSRLFWTTYSMDRQLALYFGRPVSLPDESISLHMVSSNPPRPIKHDSFSIYTRIIAIAMMEIRKLQSELLTVMYAPGSQLPREFETLDDWRKNFDKRLNKWYSDKVPKKLTKIGNIQFKREFFRINFYHTKTMLNGISPRCDTPYTDEKLDKLYNSTKNMIYQYHRLWLSKSLNYTWIACHNLFMCTMTFLYTRYKKNDYESLDETCNDVLNILKAFIGTCEAAPNCYKTIKVLSRAVKRLIVRAKKNVTYKIQESPVNVTMRREESADTDPELQLFFDKLLDDNDKFVNHQSLVNPDDAGKNVGTHSKQNTSEDSESIWGLDDEYKTTSSFIHPFYSSSDNNNLSEEQRIYDMLYSHANKMNVGEWASYMLSSQDNENNASVGNLELNHISKKPENSEEN</sequence>
<organism evidence="11 12">
    <name type="scientific">Hanseniaspora valbyensis NRRL Y-1626</name>
    <dbReference type="NCBI Taxonomy" id="766949"/>
    <lineage>
        <taxon>Eukaryota</taxon>
        <taxon>Fungi</taxon>
        <taxon>Dikarya</taxon>
        <taxon>Ascomycota</taxon>
        <taxon>Saccharomycotina</taxon>
        <taxon>Saccharomycetes</taxon>
        <taxon>Saccharomycodales</taxon>
        <taxon>Saccharomycodaceae</taxon>
        <taxon>Hanseniaspora</taxon>
    </lineage>
</organism>
<feature type="non-terminal residue" evidence="11">
    <location>
        <position position="1"/>
    </location>
</feature>
<keyword evidence="5" id="KW-0238">DNA-binding</keyword>
<gene>
    <name evidence="11" type="ORF">HANVADRAFT_24060</name>
</gene>
<dbReference type="GO" id="GO:0005634">
    <property type="term" value="C:nucleus"/>
    <property type="evidence" value="ECO:0007669"/>
    <property type="project" value="UniProtKB-SubCell"/>
</dbReference>
<dbReference type="SMART" id="SM00906">
    <property type="entry name" value="Fungal_trans"/>
    <property type="match status" value="1"/>
</dbReference>
<protein>
    <recommendedName>
        <fullName evidence="10">Xylanolytic transcriptional activator regulatory domain-containing protein</fullName>
    </recommendedName>
</protein>
<evidence type="ECO:0000256" key="5">
    <source>
        <dbReference type="ARBA" id="ARBA00023125"/>
    </source>
</evidence>
<feature type="transmembrane region" description="Helical" evidence="9">
    <location>
        <begin position="288"/>
        <end position="313"/>
    </location>
</feature>
<keyword evidence="12" id="KW-1185">Reference proteome</keyword>
<dbReference type="GO" id="GO:0000981">
    <property type="term" value="F:DNA-binding transcription factor activity, RNA polymerase II-specific"/>
    <property type="evidence" value="ECO:0007669"/>
    <property type="project" value="TreeGrafter"/>
</dbReference>
<keyword evidence="9" id="KW-1133">Transmembrane helix</keyword>
<dbReference type="CDD" id="cd12148">
    <property type="entry name" value="fungal_TF_MHR"/>
    <property type="match status" value="1"/>
</dbReference>
<evidence type="ECO:0000256" key="2">
    <source>
        <dbReference type="ARBA" id="ARBA00022723"/>
    </source>
</evidence>
<dbReference type="OrthoDB" id="2399539at2759"/>
<reference evidence="12" key="1">
    <citation type="journal article" date="2016" name="Proc. Natl. Acad. Sci. U.S.A.">
        <title>Comparative genomics of biotechnologically important yeasts.</title>
        <authorList>
            <person name="Riley R."/>
            <person name="Haridas S."/>
            <person name="Wolfe K.H."/>
            <person name="Lopes M.R."/>
            <person name="Hittinger C.T."/>
            <person name="Goeker M."/>
            <person name="Salamov A.A."/>
            <person name="Wisecaver J.H."/>
            <person name="Long T.M."/>
            <person name="Calvey C.H."/>
            <person name="Aerts A.L."/>
            <person name="Barry K.W."/>
            <person name="Choi C."/>
            <person name="Clum A."/>
            <person name="Coughlan A.Y."/>
            <person name="Deshpande S."/>
            <person name="Douglass A.P."/>
            <person name="Hanson S.J."/>
            <person name="Klenk H.-P."/>
            <person name="LaButti K.M."/>
            <person name="Lapidus A."/>
            <person name="Lindquist E.A."/>
            <person name="Lipzen A.M."/>
            <person name="Meier-Kolthoff J.P."/>
            <person name="Ohm R.A."/>
            <person name="Otillar R.P."/>
            <person name="Pangilinan J.L."/>
            <person name="Peng Y."/>
            <person name="Rokas A."/>
            <person name="Rosa C.A."/>
            <person name="Scheuner C."/>
            <person name="Sibirny A.A."/>
            <person name="Slot J.C."/>
            <person name="Stielow J.B."/>
            <person name="Sun H."/>
            <person name="Kurtzman C.P."/>
            <person name="Blackwell M."/>
            <person name="Grigoriev I.V."/>
            <person name="Jeffries T.W."/>
        </authorList>
    </citation>
    <scope>NUCLEOTIDE SEQUENCE [LARGE SCALE GENOMIC DNA]</scope>
    <source>
        <strain evidence="12">NRRL Y-1626</strain>
    </source>
</reference>
<dbReference type="Proteomes" id="UP000092321">
    <property type="component" value="Unassembled WGS sequence"/>
</dbReference>
<keyword evidence="9" id="KW-0472">Membrane</keyword>
<evidence type="ECO:0000313" key="11">
    <source>
        <dbReference type="EMBL" id="OBA27087.1"/>
    </source>
</evidence>
<feature type="domain" description="Xylanolytic transcriptional activator regulatory" evidence="10">
    <location>
        <begin position="351"/>
        <end position="443"/>
    </location>
</feature>
<dbReference type="AlphaFoldDB" id="A0A1B7TEC5"/>
<evidence type="ECO:0000256" key="9">
    <source>
        <dbReference type="SAM" id="Phobius"/>
    </source>
</evidence>
<evidence type="ECO:0000256" key="8">
    <source>
        <dbReference type="SAM" id="MobiDB-lite"/>
    </source>
</evidence>
<feature type="transmembrane region" description="Helical" evidence="9">
    <location>
        <begin position="334"/>
        <end position="355"/>
    </location>
</feature>
<keyword evidence="6" id="KW-0804">Transcription</keyword>
<dbReference type="PANTHER" id="PTHR47782">
    <property type="entry name" value="ZN(II)2CYS6 TRANSCRIPTION FACTOR (EUROFUNG)-RELATED"/>
    <property type="match status" value="1"/>
</dbReference>
<comment type="subcellular location">
    <subcellularLocation>
        <location evidence="1">Nucleus</location>
    </subcellularLocation>
</comment>
<evidence type="ECO:0000256" key="1">
    <source>
        <dbReference type="ARBA" id="ARBA00004123"/>
    </source>
</evidence>
<keyword evidence="2" id="KW-0479">Metal-binding</keyword>